<dbReference type="EMBL" id="JACMSC010000022">
    <property type="protein sequence ID" value="KAG6468052.1"/>
    <property type="molecule type" value="Genomic_DNA"/>
</dbReference>
<evidence type="ECO:0000256" key="4">
    <source>
        <dbReference type="ARBA" id="ARBA00022941"/>
    </source>
</evidence>
<evidence type="ECO:0000256" key="3">
    <source>
        <dbReference type="ARBA" id="ARBA00022786"/>
    </source>
</evidence>
<proteinExistence type="predicted"/>
<evidence type="ECO:0000256" key="5">
    <source>
        <dbReference type="ARBA" id="ARBA00023242"/>
    </source>
</evidence>
<dbReference type="Proteomes" id="UP000734854">
    <property type="component" value="Unassembled WGS sequence"/>
</dbReference>
<dbReference type="PANTHER" id="PTHR47750">
    <property type="entry name" value="F-BOX PROTEIN SNE"/>
    <property type="match status" value="1"/>
</dbReference>
<evidence type="ECO:0000256" key="7">
    <source>
        <dbReference type="SAM" id="MobiDB-lite"/>
    </source>
</evidence>
<feature type="region of interest" description="Disordered" evidence="7">
    <location>
        <begin position="1"/>
        <end position="32"/>
    </location>
</feature>
<evidence type="ECO:0000256" key="1">
    <source>
        <dbReference type="ARBA" id="ARBA00004123"/>
    </source>
</evidence>
<dbReference type="GO" id="GO:0009740">
    <property type="term" value="P:gibberellic acid mediated signaling pathway"/>
    <property type="evidence" value="ECO:0007669"/>
    <property type="project" value="UniProtKB-KW"/>
</dbReference>
<dbReference type="Pfam" id="PF12937">
    <property type="entry name" value="F-box-like"/>
    <property type="match status" value="1"/>
</dbReference>
<comment type="pathway">
    <text evidence="2">Protein modification; protein ubiquitination.</text>
</comment>
<comment type="subcellular location">
    <subcellularLocation>
        <location evidence="1">Nucleus</location>
    </subcellularLocation>
</comment>
<gene>
    <name evidence="9" type="ORF">ZIOFF_072618</name>
</gene>
<dbReference type="SUPFAM" id="SSF81383">
    <property type="entry name" value="F-box domain"/>
    <property type="match status" value="1"/>
</dbReference>
<dbReference type="AlphaFoldDB" id="A0A8J5C2Q4"/>
<evidence type="ECO:0000259" key="8">
    <source>
        <dbReference type="PROSITE" id="PS50181"/>
    </source>
</evidence>
<feature type="region of interest" description="Disordered" evidence="7">
    <location>
        <begin position="122"/>
        <end position="142"/>
    </location>
</feature>
<dbReference type="Gene3D" id="1.20.1280.50">
    <property type="match status" value="1"/>
</dbReference>
<evidence type="ECO:0000313" key="9">
    <source>
        <dbReference type="EMBL" id="KAG6468052.1"/>
    </source>
</evidence>
<sequence>MKRSATDGSADDGKQKRLRSAGGEADRDRDRAVPVPELGEDLVLEVLKRADAHTVGRAACVCRIWRRLAEDDRLWEAVCTRDWVSLPYSEMQLRSVVLGLGGFRRLHSLFILPLLGHRPAAASPSLAPPSASPISRRPNSRTGKDEVQLSLALLSLNFFGKLNSKSNRGGGGGGRVRHPPVHRPLLRLVAPADCSSQQLPYRPLGSRSAASLYGFFSTFILFSCVVLNVDSAVCRSAATPPTSLPPVAPTRLSAGASPIHCSRPTVASRC</sequence>
<dbReference type="FunFam" id="1.20.1280.50:FF:000067">
    <property type="entry name" value="F-box protein GID2"/>
    <property type="match status" value="1"/>
</dbReference>
<name>A0A8J5C2Q4_ZINOF</name>
<dbReference type="PROSITE" id="PS50181">
    <property type="entry name" value="FBOX"/>
    <property type="match status" value="1"/>
</dbReference>
<organism evidence="9 10">
    <name type="scientific">Zingiber officinale</name>
    <name type="common">Ginger</name>
    <name type="synonym">Amomum zingiber</name>
    <dbReference type="NCBI Taxonomy" id="94328"/>
    <lineage>
        <taxon>Eukaryota</taxon>
        <taxon>Viridiplantae</taxon>
        <taxon>Streptophyta</taxon>
        <taxon>Embryophyta</taxon>
        <taxon>Tracheophyta</taxon>
        <taxon>Spermatophyta</taxon>
        <taxon>Magnoliopsida</taxon>
        <taxon>Liliopsida</taxon>
        <taxon>Zingiberales</taxon>
        <taxon>Zingiberaceae</taxon>
        <taxon>Zingiber</taxon>
    </lineage>
</organism>
<dbReference type="InterPro" id="IPR036047">
    <property type="entry name" value="F-box-like_dom_sf"/>
</dbReference>
<dbReference type="InterPro" id="IPR001810">
    <property type="entry name" value="F-box_dom"/>
</dbReference>
<keyword evidence="10" id="KW-1185">Reference proteome</keyword>
<evidence type="ECO:0000313" key="10">
    <source>
        <dbReference type="Proteomes" id="UP000734854"/>
    </source>
</evidence>
<evidence type="ECO:0000256" key="2">
    <source>
        <dbReference type="ARBA" id="ARBA00004906"/>
    </source>
</evidence>
<feature type="compositionally biased region" description="Low complexity" evidence="7">
    <location>
        <begin position="132"/>
        <end position="141"/>
    </location>
</feature>
<keyword evidence="3" id="KW-0833">Ubl conjugation pathway</keyword>
<accession>A0A8J5C2Q4</accession>
<dbReference type="PANTHER" id="PTHR47750:SF7">
    <property type="entry name" value="F-BOX PROTEIN"/>
    <property type="match status" value="1"/>
</dbReference>
<keyword evidence="4" id="KW-0939">Gibberellin signaling pathway</keyword>
<dbReference type="GO" id="GO:0009937">
    <property type="term" value="P:regulation of gibberellic acid mediated signaling pathway"/>
    <property type="evidence" value="ECO:0007669"/>
    <property type="project" value="InterPro"/>
</dbReference>
<reference evidence="9 10" key="1">
    <citation type="submission" date="2020-08" db="EMBL/GenBank/DDBJ databases">
        <title>Plant Genome Project.</title>
        <authorList>
            <person name="Zhang R.-G."/>
        </authorList>
    </citation>
    <scope>NUCLEOTIDE SEQUENCE [LARGE SCALE GENOMIC DNA]</scope>
    <source>
        <tissue evidence="9">Rhizome</tissue>
    </source>
</reference>
<dbReference type="GO" id="GO:0019005">
    <property type="term" value="C:SCF ubiquitin ligase complex"/>
    <property type="evidence" value="ECO:0007669"/>
    <property type="project" value="InterPro"/>
</dbReference>
<dbReference type="GO" id="GO:0005634">
    <property type="term" value="C:nucleus"/>
    <property type="evidence" value="ECO:0007669"/>
    <property type="project" value="UniProtKB-SubCell"/>
</dbReference>
<keyword evidence="5" id="KW-0539">Nucleus</keyword>
<evidence type="ECO:0000256" key="6">
    <source>
        <dbReference type="ARBA" id="ARBA00069742"/>
    </source>
</evidence>
<dbReference type="CDD" id="cd22151">
    <property type="entry name" value="F-box_AtGID2-like"/>
    <property type="match status" value="1"/>
</dbReference>
<comment type="caution">
    <text evidence="9">The sequence shown here is derived from an EMBL/GenBank/DDBJ whole genome shotgun (WGS) entry which is preliminary data.</text>
</comment>
<dbReference type="InterPro" id="IPR044184">
    <property type="entry name" value="SNE/GID2"/>
</dbReference>
<feature type="domain" description="F-box" evidence="8">
    <location>
        <begin position="32"/>
        <end position="78"/>
    </location>
</feature>
<protein>
    <recommendedName>
        <fullName evidence="6">F-box protein GID2</fullName>
    </recommendedName>
</protein>